<evidence type="ECO:0000313" key="2">
    <source>
        <dbReference type="EMBL" id="TRY69129.1"/>
    </source>
</evidence>
<dbReference type="AlphaFoldDB" id="A0A553NUL9"/>
<reference evidence="2 3" key="1">
    <citation type="journal article" date="2018" name="Nat. Ecol. Evol.">
        <title>Genomic signatures of mitonuclear coevolution across populations of Tigriopus californicus.</title>
        <authorList>
            <person name="Barreto F.S."/>
            <person name="Watson E.T."/>
            <person name="Lima T.G."/>
            <person name="Willett C.S."/>
            <person name="Edmands S."/>
            <person name="Li W."/>
            <person name="Burton R.S."/>
        </authorList>
    </citation>
    <scope>NUCLEOTIDE SEQUENCE [LARGE SCALE GENOMIC DNA]</scope>
    <source>
        <strain evidence="2 3">San Diego</strain>
    </source>
</reference>
<organism evidence="2 3">
    <name type="scientific">Tigriopus californicus</name>
    <name type="common">Marine copepod</name>
    <dbReference type="NCBI Taxonomy" id="6832"/>
    <lineage>
        <taxon>Eukaryota</taxon>
        <taxon>Metazoa</taxon>
        <taxon>Ecdysozoa</taxon>
        <taxon>Arthropoda</taxon>
        <taxon>Crustacea</taxon>
        <taxon>Multicrustacea</taxon>
        <taxon>Hexanauplia</taxon>
        <taxon>Copepoda</taxon>
        <taxon>Harpacticoida</taxon>
        <taxon>Harpacticidae</taxon>
        <taxon>Tigriopus</taxon>
    </lineage>
</organism>
<protein>
    <submittedName>
        <fullName evidence="2">Uncharacterized protein</fullName>
    </submittedName>
</protein>
<keyword evidence="3" id="KW-1185">Reference proteome</keyword>
<name>A0A553NUL9_TIGCA</name>
<evidence type="ECO:0000313" key="3">
    <source>
        <dbReference type="Proteomes" id="UP000318571"/>
    </source>
</evidence>
<dbReference type="Proteomes" id="UP000318571">
    <property type="component" value="Chromosome 1"/>
</dbReference>
<comment type="caution">
    <text evidence="2">The sequence shown here is derived from an EMBL/GenBank/DDBJ whole genome shotgun (WGS) entry which is preliminary data.</text>
</comment>
<gene>
    <name evidence="2" type="ORF">TCAL_02514</name>
</gene>
<sequence>MPSLRLRPKFYSITSHVTFALILSYIVPSHALDWVSSVSNRESNVHDGSSLFLNLANTGPDGLLRDYSTVREEKKSSASEVFSDHTPIVSSSVTLIDPGLDARKEIATYNLFMDAIFLRMNAAIRSKNLDPMDLKLLPNPKPSSPRMKEETEQEADSRRRTTTESILILSTPIATTTTTTTERPHFAPILSEEDDQELFEHNNNVDTTGNSTMNAEEESVAATAAKIRGWLYGMSTLKRSGDVSIFIRENYRTIQCPFALGPLELKVSKTVGTGKAKRTKSATAKTDRMLGLMDLKIDRINGEAEITNVFFDELGGVDLQGNLRRRADTGKVDQKQSKYRLVLASKAALSIKKVARLVVSSPTLLRTRKGPISQRSETWKRKSKRSRNWRGTETTTSSTTAKAFARED</sequence>
<feature type="region of interest" description="Disordered" evidence="1">
    <location>
        <begin position="133"/>
        <end position="162"/>
    </location>
</feature>
<dbReference type="STRING" id="6832.A0A553NUL9"/>
<feature type="compositionally biased region" description="Basic and acidic residues" evidence="1">
    <location>
        <begin position="146"/>
        <end position="162"/>
    </location>
</feature>
<feature type="region of interest" description="Disordered" evidence="1">
    <location>
        <begin position="369"/>
        <end position="408"/>
    </location>
</feature>
<proteinExistence type="predicted"/>
<evidence type="ECO:0000256" key="1">
    <source>
        <dbReference type="SAM" id="MobiDB-lite"/>
    </source>
</evidence>
<accession>A0A553NUL9</accession>
<dbReference type="EMBL" id="VCGU01000010">
    <property type="protein sequence ID" value="TRY69129.1"/>
    <property type="molecule type" value="Genomic_DNA"/>
</dbReference>
<dbReference type="OrthoDB" id="6381952at2759"/>